<gene>
    <name evidence="1" type="ORF">LCGC14_3012750</name>
</gene>
<reference evidence="1" key="1">
    <citation type="journal article" date="2015" name="Nature">
        <title>Complex archaea that bridge the gap between prokaryotes and eukaryotes.</title>
        <authorList>
            <person name="Spang A."/>
            <person name="Saw J.H."/>
            <person name="Jorgensen S.L."/>
            <person name="Zaremba-Niedzwiedzka K."/>
            <person name="Martijn J."/>
            <person name="Lind A.E."/>
            <person name="van Eijk R."/>
            <person name="Schleper C."/>
            <person name="Guy L."/>
            <person name="Ettema T.J."/>
        </authorList>
    </citation>
    <scope>NUCLEOTIDE SEQUENCE</scope>
</reference>
<organism evidence="1">
    <name type="scientific">marine sediment metagenome</name>
    <dbReference type="NCBI Taxonomy" id="412755"/>
    <lineage>
        <taxon>unclassified sequences</taxon>
        <taxon>metagenomes</taxon>
        <taxon>ecological metagenomes</taxon>
    </lineage>
</organism>
<feature type="non-terminal residue" evidence="1">
    <location>
        <position position="106"/>
    </location>
</feature>
<accession>A0A0F8WXM2</accession>
<sequence>MSWFTQMASANDQMMQFSAATSTADTQFAQFTLEWNGLKESVFDGYEHTGGPDQVTHYVADSNDWPNKIEWGGKNRSWIKVTMHAADTDMTFWTAAVGQVQQRVYN</sequence>
<dbReference type="EMBL" id="LAZR01062399">
    <property type="protein sequence ID" value="KKK61597.1"/>
    <property type="molecule type" value="Genomic_DNA"/>
</dbReference>
<dbReference type="AlphaFoldDB" id="A0A0F8WXM2"/>
<comment type="caution">
    <text evidence="1">The sequence shown here is derived from an EMBL/GenBank/DDBJ whole genome shotgun (WGS) entry which is preliminary data.</text>
</comment>
<proteinExistence type="predicted"/>
<evidence type="ECO:0000313" key="1">
    <source>
        <dbReference type="EMBL" id="KKK61597.1"/>
    </source>
</evidence>
<protein>
    <submittedName>
        <fullName evidence="1">Uncharacterized protein</fullName>
    </submittedName>
</protein>
<name>A0A0F8WXM2_9ZZZZ</name>